<reference evidence="1 2" key="1">
    <citation type="submission" date="2017-11" db="EMBL/GenBank/DDBJ databases">
        <title>Genomic Encyclopedia of Archaeal and Bacterial Type Strains, Phase II (KMG-II): From Individual Species to Whole Genera.</title>
        <authorList>
            <person name="Goeker M."/>
        </authorList>
    </citation>
    <scope>NUCLEOTIDE SEQUENCE [LARGE SCALE GENOMIC DNA]</scope>
    <source>
        <strain evidence="1 2">DSM 28175</strain>
    </source>
</reference>
<gene>
    <name evidence="1" type="ORF">CLV57_2459</name>
</gene>
<dbReference type="EMBL" id="PGFJ01000002">
    <property type="protein sequence ID" value="PJJ79327.1"/>
    <property type="molecule type" value="Genomic_DNA"/>
</dbReference>
<comment type="caution">
    <text evidence="1">The sequence shown here is derived from an EMBL/GenBank/DDBJ whole genome shotgun (WGS) entry which is preliminary data.</text>
</comment>
<organism evidence="1 2">
    <name type="scientific">Mucilaginibacter auburnensis</name>
    <dbReference type="NCBI Taxonomy" id="1457233"/>
    <lineage>
        <taxon>Bacteria</taxon>
        <taxon>Pseudomonadati</taxon>
        <taxon>Bacteroidota</taxon>
        <taxon>Sphingobacteriia</taxon>
        <taxon>Sphingobacteriales</taxon>
        <taxon>Sphingobacteriaceae</taxon>
        <taxon>Mucilaginibacter</taxon>
    </lineage>
</organism>
<dbReference type="Proteomes" id="UP000242687">
    <property type="component" value="Unassembled WGS sequence"/>
</dbReference>
<evidence type="ECO:0000313" key="2">
    <source>
        <dbReference type="Proteomes" id="UP000242687"/>
    </source>
</evidence>
<dbReference type="AlphaFoldDB" id="A0A2H9VLV5"/>
<evidence type="ECO:0000313" key="1">
    <source>
        <dbReference type="EMBL" id="PJJ79327.1"/>
    </source>
</evidence>
<accession>A0A2H9VLV5</accession>
<protein>
    <submittedName>
        <fullName evidence="1">Uncharacterized protein</fullName>
    </submittedName>
</protein>
<name>A0A2H9VLV5_9SPHI</name>
<keyword evidence="2" id="KW-1185">Reference proteome</keyword>
<sequence>MVSDSTKVVSALDTVGENVTTGFKPYTLAENYIVTDTGFFDFDIGDGTYAVVKQQGRLIDTIDKYYGFQPLSKGAYAYYAIEGSGQSKTEAKNSKSILADISHFMIITGNKKIDVTRNAPYFGWFANPSILKNSVYYWEVKEQKDSYKIFAAKFDPKTRLTNSFYLFNSFIDSDDGGYFAMPYLRGDTICFEHNDGKITKFSPDFKSYN</sequence>
<proteinExistence type="predicted"/>